<reference evidence="2" key="1">
    <citation type="submission" date="2021-10" db="EMBL/GenBank/DDBJ databases">
        <title>Melipona bicolor Genome sequencing and assembly.</title>
        <authorList>
            <person name="Araujo N.S."/>
            <person name="Arias M.C."/>
        </authorList>
    </citation>
    <scope>NUCLEOTIDE SEQUENCE</scope>
    <source>
        <strain evidence="2">USP_2M_L1-L4_2017</strain>
        <tissue evidence="2">Whole body</tissue>
    </source>
</reference>
<evidence type="ECO:0000313" key="3">
    <source>
        <dbReference type="Proteomes" id="UP001177670"/>
    </source>
</evidence>
<dbReference type="AlphaFoldDB" id="A0AA40FV26"/>
<evidence type="ECO:0000313" key="2">
    <source>
        <dbReference type="EMBL" id="KAK1125905.1"/>
    </source>
</evidence>
<dbReference type="Proteomes" id="UP001177670">
    <property type="component" value="Unassembled WGS sequence"/>
</dbReference>
<name>A0AA40FV26_9HYME</name>
<proteinExistence type="predicted"/>
<feature type="compositionally biased region" description="Basic and acidic residues" evidence="1">
    <location>
        <begin position="47"/>
        <end position="61"/>
    </location>
</feature>
<organism evidence="2 3">
    <name type="scientific">Melipona bicolor</name>
    <dbReference type="NCBI Taxonomy" id="60889"/>
    <lineage>
        <taxon>Eukaryota</taxon>
        <taxon>Metazoa</taxon>
        <taxon>Ecdysozoa</taxon>
        <taxon>Arthropoda</taxon>
        <taxon>Hexapoda</taxon>
        <taxon>Insecta</taxon>
        <taxon>Pterygota</taxon>
        <taxon>Neoptera</taxon>
        <taxon>Endopterygota</taxon>
        <taxon>Hymenoptera</taxon>
        <taxon>Apocrita</taxon>
        <taxon>Aculeata</taxon>
        <taxon>Apoidea</taxon>
        <taxon>Anthophila</taxon>
        <taxon>Apidae</taxon>
        <taxon>Melipona</taxon>
    </lineage>
</organism>
<sequence length="87" mass="9741">MKQTEALGRSPTTRYLYLNPTLEHPSALPSVADLINPKDLFITRPGNSEDTRPHGNSESDRINIGYWKKTRLGSELGESRAIDMGTR</sequence>
<comment type="caution">
    <text evidence="2">The sequence shown here is derived from an EMBL/GenBank/DDBJ whole genome shotgun (WGS) entry which is preliminary data.</text>
</comment>
<protein>
    <submittedName>
        <fullName evidence="2">Uncharacterized protein</fullName>
    </submittedName>
</protein>
<gene>
    <name evidence="2" type="ORF">K0M31_005441</name>
</gene>
<dbReference type="EMBL" id="JAHYIQ010000015">
    <property type="protein sequence ID" value="KAK1125905.1"/>
    <property type="molecule type" value="Genomic_DNA"/>
</dbReference>
<accession>A0AA40FV26</accession>
<keyword evidence="3" id="KW-1185">Reference proteome</keyword>
<evidence type="ECO:0000256" key="1">
    <source>
        <dbReference type="SAM" id="MobiDB-lite"/>
    </source>
</evidence>
<feature type="region of interest" description="Disordered" evidence="1">
    <location>
        <begin position="42"/>
        <end position="61"/>
    </location>
</feature>